<dbReference type="RefSeq" id="WP_135502322.1">
    <property type="nucleotide sequence ID" value="NZ_CP181055.1"/>
</dbReference>
<comment type="subcellular location">
    <subcellularLocation>
        <location evidence="1 6">Cell membrane</location>
        <topology evidence="1 6">Multi-pass membrane protein</topology>
    </subcellularLocation>
</comment>
<accession>A0A7W8CRC9</accession>
<feature type="domain" description="VTT" evidence="7">
    <location>
        <begin position="39"/>
        <end position="156"/>
    </location>
</feature>
<gene>
    <name evidence="8" type="ORF">HNQ44_000555</name>
</gene>
<evidence type="ECO:0000313" key="9">
    <source>
        <dbReference type="Proteomes" id="UP000525923"/>
    </source>
</evidence>
<keyword evidence="9" id="KW-1185">Reference proteome</keyword>
<dbReference type="InterPro" id="IPR015414">
    <property type="entry name" value="TMEM64"/>
</dbReference>
<dbReference type="Pfam" id="PF09335">
    <property type="entry name" value="VTT_dom"/>
    <property type="match status" value="1"/>
</dbReference>
<proteinExistence type="inferred from homology"/>
<evidence type="ECO:0000256" key="2">
    <source>
        <dbReference type="ARBA" id="ARBA00022475"/>
    </source>
</evidence>
<dbReference type="Proteomes" id="UP000525923">
    <property type="component" value="Unassembled WGS sequence"/>
</dbReference>
<dbReference type="EMBL" id="JACHHE010000001">
    <property type="protein sequence ID" value="MBB5179133.1"/>
    <property type="molecule type" value="Genomic_DNA"/>
</dbReference>
<reference evidence="8 9" key="1">
    <citation type="submission" date="2020-08" db="EMBL/GenBank/DDBJ databases">
        <title>Genomic Encyclopedia of Type Strains, Phase IV (KMG-IV): sequencing the most valuable type-strain genomes for metagenomic binning, comparative biology and taxonomic classification.</title>
        <authorList>
            <person name="Goeker M."/>
        </authorList>
    </citation>
    <scope>NUCLEOTIDE SEQUENCE [LARGE SCALE GENOMIC DNA]</scope>
    <source>
        <strain evidence="8 9">DSM 15895</strain>
    </source>
</reference>
<feature type="transmembrane region" description="Helical" evidence="6">
    <location>
        <begin position="162"/>
        <end position="182"/>
    </location>
</feature>
<evidence type="ECO:0000259" key="7">
    <source>
        <dbReference type="Pfam" id="PF09335"/>
    </source>
</evidence>
<evidence type="ECO:0000256" key="4">
    <source>
        <dbReference type="ARBA" id="ARBA00022989"/>
    </source>
</evidence>
<evidence type="ECO:0000313" key="8">
    <source>
        <dbReference type="EMBL" id="MBB5179133.1"/>
    </source>
</evidence>
<dbReference type="InterPro" id="IPR032816">
    <property type="entry name" value="VTT_dom"/>
</dbReference>
<dbReference type="PANTHER" id="PTHR12677">
    <property type="entry name" value="GOLGI APPARATUS MEMBRANE PROTEIN TVP38-RELATED"/>
    <property type="match status" value="1"/>
</dbReference>
<evidence type="ECO:0000256" key="1">
    <source>
        <dbReference type="ARBA" id="ARBA00004651"/>
    </source>
</evidence>
<evidence type="ECO:0000256" key="6">
    <source>
        <dbReference type="RuleBase" id="RU366058"/>
    </source>
</evidence>
<keyword evidence="3 6" id="KW-0812">Transmembrane</keyword>
<name>A0A7W8CRC9_9BACL</name>
<sequence>MADFFSLENIIELTQSYRAFGPLIGFLLPFLEAFLPFLPLFVFVFANATAYGLWFGFLLSWLGTVVGAYAVFLIVRKYGQARFMNFMTRHEKVQKLIRWVERNGFGPLFLLLCFPFTPSALVNLVAGLSNISRHYYLLTVMAGKLVMVFIISFVGYDIRALFTQPLRTAIVIAVIVILYVVGKIFEKRLHKRVEEDFRQAGENNKKQG</sequence>
<comment type="similarity">
    <text evidence="6">Belongs to the TVP38/TMEM64 family.</text>
</comment>
<evidence type="ECO:0000256" key="5">
    <source>
        <dbReference type="ARBA" id="ARBA00023136"/>
    </source>
</evidence>
<feature type="transmembrane region" description="Helical" evidence="6">
    <location>
        <begin position="20"/>
        <end position="46"/>
    </location>
</feature>
<organism evidence="8 9">
    <name type="scientific">Planococcus koreensis</name>
    <dbReference type="NCBI Taxonomy" id="112331"/>
    <lineage>
        <taxon>Bacteria</taxon>
        <taxon>Bacillati</taxon>
        <taxon>Bacillota</taxon>
        <taxon>Bacilli</taxon>
        <taxon>Bacillales</taxon>
        <taxon>Caryophanaceae</taxon>
        <taxon>Planococcus</taxon>
    </lineage>
</organism>
<protein>
    <recommendedName>
        <fullName evidence="6">TVP38/TMEM64 family membrane protein</fullName>
    </recommendedName>
</protein>
<dbReference type="OrthoDB" id="1651121at2"/>
<dbReference type="PANTHER" id="PTHR12677:SF55">
    <property type="entry name" value="UNDECAPRENYL PHOSPHATE TRANSPORTER SAOUHSC_00901-RELATED"/>
    <property type="match status" value="1"/>
</dbReference>
<feature type="transmembrane region" description="Helical" evidence="6">
    <location>
        <begin position="108"/>
        <end position="128"/>
    </location>
</feature>
<feature type="transmembrane region" description="Helical" evidence="6">
    <location>
        <begin position="135"/>
        <end position="156"/>
    </location>
</feature>
<comment type="caution">
    <text evidence="8">The sequence shown here is derived from an EMBL/GenBank/DDBJ whole genome shotgun (WGS) entry which is preliminary data.</text>
</comment>
<evidence type="ECO:0000256" key="3">
    <source>
        <dbReference type="ARBA" id="ARBA00022692"/>
    </source>
</evidence>
<dbReference type="AlphaFoldDB" id="A0A7W8CRC9"/>
<keyword evidence="5 6" id="KW-0472">Membrane</keyword>
<keyword evidence="4 6" id="KW-1133">Transmembrane helix</keyword>
<feature type="transmembrane region" description="Helical" evidence="6">
    <location>
        <begin position="53"/>
        <end position="75"/>
    </location>
</feature>
<keyword evidence="2 6" id="KW-1003">Cell membrane</keyword>
<dbReference type="GO" id="GO:0005886">
    <property type="term" value="C:plasma membrane"/>
    <property type="evidence" value="ECO:0007669"/>
    <property type="project" value="UniProtKB-SubCell"/>
</dbReference>